<dbReference type="CDD" id="cd06170">
    <property type="entry name" value="LuxR_C_like"/>
    <property type="match status" value="1"/>
</dbReference>
<dbReference type="PANTHER" id="PTHR16305:SF35">
    <property type="entry name" value="TRANSCRIPTIONAL ACTIVATOR DOMAIN"/>
    <property type="match status" value="1"/>
</dbReference>
<dbReference type="InterPro" id="IPR016032">
    <property type="entry name" value="Sig_transdc_resp-reg_C-effctor"/>
</dbReference>
<keyword evidence="1" id="KW-0547">Nucleotide-binding</keyword>
<sequence length="904" mass="97004">MIGREAELRLTRGLLAEAAAGNGTALLIHGPAGVGKTALLRAASAEAADRGFTVLSMAGIETERWFPFAALNLLLQPMIREIDRLPSAHRTVLRAAFGADDTEPDVYRVGLAVLELLADAATRHPVLVAADDIQWIDPSTRDAMLFVARRAHGHALLVLGASRPDGSGRIGSGYTPELSLAPLDGAAAAELLDTRAPALPPQLRALILDRAAGNPLALIELPKAAQQAPAGTDDLPLTQRLETAFAARTDSTSPSSRALLLALAAEPNAALDRLLEAAGQVTGSIVTVDALQEAADAGLITITSRRPEFRHPLMRSAIYNRARVTHRLAAHRALATILADQPDRTLFHQAAATIGPDEELAGRLEQFADASLARGKVAAAVPALQQAASLVRDQRRRTSILVRAAELSGQLSHRGRTRALLAGADPAVMGPVERARLLLVSDNAAFEPDEPHRRIHDMLTAATGALAAGARDVADNLLWRAASRCFFQDGDAATRAELAAVADRWAAGPDDPLILAVRAYAEPYRYGTDVLGRLDRLDLDRHDGRAVHYLGSGAMGFGDFTHSSRLLARAAANWRAQGRLGLLARSLAGAWPRYYLGQLDQARSDAAEGMALAEETGEAIVLLGVRSVSGLVAVTRGDVAPAEEMVRKLRADPLLTGMPFASSITLQVEGLLALLGGRVEEAYDLLARAFDPDDPHYHSVSRWLVAPDLADAALAAGTVEQARELVAGLPELARSLPTEMMRTAHAYTNAVLAPDDEAEQRYAESFAMLPAGVQLVRARLHLNHGRWLRRQRRQVDARVPLRTARDEFDRLGARPWAELARDQLRATGESSGRRHENLSDQLSAQEMQIATLAAEGLTNREIGQRLFISHRTVGAHLYRIYPRLGVSGRRQLAAALGAAAQSSY</sequence>
<dbReference type="EMBL" id="OBDY01000034">
    <property type="protein sequence ID" value="SNY68843.1"/>
    <property type="molecule type" value="Genomic_DNA"/>
</dbReference>
<dbReference type="GO" id="GO:0006355">
    <property type="term" value="P:regulation of DNA-templated transcription"/>
    <property type="evidence" value="ECO:0007669"/>
    <property type="project" value="InterPro"/>
</dbReference>
<evidence type="ECO:0000256" key="2">
    <source>
        <dbReference type="ARBA" id="ARBA00022840"/>
    </source>
</evidence>
<dbReference type="Proteomes" id="UP000219612">
    <property type="component" value="Unassembled WGS sequence"/>
</dbReference>
<gene>
    <name evidence="4" type="ORF">SAMN05421748_13437</name>
</gene>
<keyword evidence="5" id="KW-1185">Reference proteome</keyword>
<dbReference type="OrthoDB" id="3514764at2"/>
<dbReference type="RefSeq" id="WP_097328098.1">
    <property type="nucleotide sequence ID" value="NZ_OBDY01000034.1"/>
</dbReference>
<dbReference type="Gene3D" id="1.10.10.10">
    <property type="entry name" value="Winged helix-like DNA-binding domain superfamily/Winged helix DNA-binding domain"/>
    <property type="match status" value="1"/>
</dbReference>
<dbReference type="Gene3D" id="3.40.50.300">
    <property type="entry name" value="P-loop containing nucleotide triphosphate hydrolases"/>
    <property type="match status" value="1"/>
</dbReference>
<dbReference type="PROSITE" id="PS50043">
    <property type="entry name" value="HTH_LUXR_2"/>
    <property type="match status" value="1"/>
</dbReference>
<dbReference type="SMART" id="SM00421">
    <property type="entry name" value="HTH_LUXR"/>
    <property type="match status" value="1"/>
</dbReference>
<dbReference type="GO" id="GO:0005524">
    <property type="term" value="F:ATP binding"/>
    <property type="evidence" value="ECO:0007669"/>
    <property type="project" value="UniProtKB-KW"/>
</dbReference>
<dbReference type="InterPro" id="IPR036388">
    <property type="entry name" value="WH-like_DNA-bd_sf"/>
</dbReference>
<evidence type="ECO:0000259" key="3">
    <source>
        <dbReference type="PROSITE" id="PS50043"/>
    </source>
</evidence>
<dbReference type="PROSITE" id="PS00622">
    <property type="entry name" value="HTH_LUXR_1"/>
    <property type="match status" value="1"/>
</dbReference>
<protein>
    <submittedName>
        <fullName evidence="4">Regulatory protein, luxR family</fullName>
    </submittedName>
</protein>
<name>A0A285K9E1_9ACTN</name>
<dbReference type="SUPFAM" id="SSF52540">
    <property type="entry name" value="P-loop containing nucleoside triphosphate hydrolases"/>
    <property type="match status" value="1"/>
</dbReference>
<proteinExistence type="predicted"/>
<dbReference type="GO" id="GO:0005737">
    <property type="term" value="C:cytoplasm"/>
    <property type="evidence" value="ECO:0007669"/>
    <property type="project" value="TreeGrafter"/>
</dbReference>
<organism evidence="4 5">
    <name type="scientific">Paractinoplanes atraurantiacus</name>
    <dbReference type="NCBI Taxonomy" id="1036182"/>
    <lineage>
        <taxon>Bacteria</taxon>
        <taxon>Bacillati</taxon>
        <taxon>Actinomycetota</taxon>
        <taxon>Actinomycetes</taxon>
        <taxon>Micromonosporales</taxon>
        <taxon>Micromonosporaceae</taxon>
        <taxon>Paractinoplanes</taxon>
    </lineage>
</organism>
<dbReference type="PANTHER" id="PTHR16305">
    <property type="entry name" value="TESTICULAR SOLUBLE ADENYLYL CYCLASE"/>
    <property type="match status" value="1"/>
</dbReference>
<dbReference type="PRINTS" id="PR00038">
    <property type="entry name" value="HTHLUXR"/>
</dbReference>
<evidence type="ECO:0000256" key="1">
    <source>
        <dbReference type="ARBA" id="ARBA00022741"/>
    </source>
</evidence>
<evidence type="ECO:0000313" key="5">
    <source>
        <dbReference type="Proteomes" id="UP000219612"/>
    </source>
</evidence>
<accession>A0A285K9E1</accession>
<evidence type="ECO:0000313" key="4">
    <source>
        <dbReference type="EMBL" id="SNY68843.1"/>
    </source>
</evidence>
<reference evidence="4 5" key="1">
    <citation type="submission" date="2017-09" db="EMBL/GenBank/DDBJ databases">
        <authorList>
            <person name="Ehlers B."/>
            <person name="Leendertz F.H."/>
        </authorList>
    </citation>
    <scope>NUCLEOTIDE SEQUENCE [LARGE SCALE GENOMIC DNA]</scope>
    <source>
        <strain evidence="4 5">CGMCC 4.6857</strain>
    </source>
</reference>
<dbReference type="Pfam" id="PF00196">
    <property type="entry name" value="GerE"/>
    <property type="match status" value="1"/>
</dbReference>
<dbReference type="GO" id="GO:0004016">
    <property type="term" value="F:adenylate cyclase activity"/>
    <property type="evidence" value="ECO:0007669"/>
    <property type="project" value="TreeGrafter"/>
</dbReference>
<dbReference type="GO" id="GO:0003677">
    <property type="term" value="F:DNA binding"/>
    <property type="evidence" value="ECO:0007669"/>
    <property type="project" value="InterPro"/>
</dbReference>
<dbReference type="InterPro" id="IPR000792">
    <property type="entry name" value="Tscrpt_reg_LuxR_C"/>
</dbReference>
<dbReference type="InterPro" id="IPR027417">
    <property type="entry name" value="P-loop_NTPase"/>
</dbReference>
<keyword evidence="2" id="KW-0067">ATP-binding</keyword>
<dbReference type="InterPro" id="IPR041664">
    <property type="entry name" value="AAA_16"/>
</dbReference>
<dbReference type="AlphaFoldDB" id="A0A285K9E1"/>
<dbReference type="Pfam" id="PF13191">
    <property type="entry name" value="AAA_16"/>
    <property type="match status" value="1"/>
</dbReference>
<feature type="domain" description="HTH luxR-type" evidence="3">
    <location>
        <begin position="835"/>
        <end position="900"/>
    </location>
</feature>
<dbReference type="SUPFAM" id="SSF46894">
    <property type="entry name" value="C-terminal effector domain of the bipartite response regulators"/>
    <property type="match status" value="1"/>
</dbReference>